<dbReference type="EMBL" id="JAMLDX010000022">
    <property type="protein sequence ID" value="MCP3732713.1"/>
    <property type="molecule type" value="Genomic_DNA"/>
</dbReference>
<feature type="domain" description="HTH marR-type" evidence="1">
    <location>
        <begin position="1"/>
        <end position="139"/>
    </location>
</feature>
<proteinExistence type="predicted"/>
<dbReference type="Proteomes" id="UP001139451">
    <property type="component" value="Unassembled WGS sequence"/>
</dbReference>
<name>A0A9X2HKS2_9SPHN</name>
<dbReference type="SMART" id="SM00347">
    <property type="entry name" value="HTH_MARR"/>
    <property type="match status" value="1"/>
</dbReference>
<dbReference type="Gene3D" id="1.10.10.10">
    <property type="entry name" value="Winged helix-like DNA-binding domain superfamily/Winged helix DNA-binding domain"/>
    <property type="match status" value="1"/>
</dbReference>
<dbReference type="InterPro" id="IPR000835">
    <property type="entry name" value="HTH_MarR-typ"/>
</dbReference>
<organism evidence="2 3">
    <name type="scientific">Sphingomonas tagetis</name>
    <dbReference type="NCBI Taxonomy" id="2949092"/>
    <lineage>
        <taxon>Bacteria</taxon>
        <taxon>Pseudomonadati</taxon>
        <taxon>Pseudomonadota</taxon>
        <taxon>Alphaproteobacteria</taxon>
        <taxon>Sphingomonadales</taxon>
        <taxon>Sphingomonadaceae</taxon>
        <taxon>Sphingomonas</taxon>
    </lineage>
</organism>
<dbReference type="InterPro" id="IPR036388">
    <property type="entry name" value="WH-like_DNA-bd_sf"/>
</dbReference>
<reference evidence="2" key="1">
    <citation type="submission" date="2022-05" db="EMBL/GenBank/DDBJ databases">
        <title>Sphingomonas sp. strain MG17 Genome sequencing and assembly.</title>
        <authorList>
            <person name="Kim I."/>
        </authorList>
    </citation>
    <scope>NUCLEOTIDE SEQUENCE</scope>
    <source>
        <strain evidence="2">MG17</strain>
    </source>
</reference>
<sequence length="188" mass="21073">MSDDRANDAMFLRLTFPAGPPERVYNKALRPHDLCFREWVTLYVLRELGAAPQREVVRQVGLDKVAVYRACKELMRQSLIEAASPCEDARLRRLRVTRQGLERLDRTMPAIDHARELLFGSLPETNVAAFVATLHRVEVAAMRAGAKPGVSCDPEYASQVDRAGRQGPVVRRDRSMNIASVVRAPHAV</sequence>
<dbReference type="AlphaFoldDB" id="A0A9X2HKS2"/>
<keyword evidence="3" id="KW-1185">Reference proteome</keyword>
<evidence type="ECO:0000313" key="3">
    <source>
        <dbReference type="Proteomes" id="UP001139451"/>
    </source>
</evidence>
<accession>A0A9X2HKS2</accession>
<evidence type="ECO:0000259" key="1">
    <source>
        <dbReference type="PROSITE" id="PS50995"/>
    </source>
</evidence>
<dbReference type="InterPro" id="IPR036390">
    <property type="entry name" value="WH_DNA-bd_sf"/>
</dbReference>
<dbReference type="SUPFAM" id="SSF46785">
    <property type="entry name" value="Winged helix' DNA-binding domain"/>
    <property type="match status" value="1"/>
</dbReference>
<comment type="caution">
    <text evidence="2">The sequence shown here is derived from an EMBL/GenBank/DDBJ whole genome shotgun (WGS) entry which is preliminary data.</text>
</comment>
<gene>
    <name evidence="2" type="ORF">M9978_20040</name>
</gene>
<dbReference type="GO" id="GO:0003700">
    <property type="term" value="F:DNA-binding transcription factor activity"/>
    <property type="evidence" value="ECO:0007669"/>
    <property type="project" value="InterPro"/>
</dbReference>
<protein>
    <submittedName>
        <fullName evidence="2">MarR family winged helix-turn-helix transcriptional regulator</fullName>
    </submittedName>
</protein>
<dbReference type="PROSITE" id="PS50995">
    <property type="entry name" value="HTH_MARR_2"/>
    <property type="match status" value="1"/>
</dbReference>
<evidence type="ECO:0000313" key="2">
    <source>
        <dbReference type="EMBL" id="MCP3732713.1"/>
    </source>
</evidence>